<dbReference type="SUPFAM" id="SSF81296">
    <property type="entry name" value="E set domains"/>
    <property type="match status" value="1"/>
</dbReference>
<evidence type="ECO:0000256" key="1">
    <source>
        <dbReference type="SAM" id="Phobius"/>
    </source>
</evidence>
<dbReference type="InterPro" id="IPR000572">
    <property type="entry name" value="OxRdtase_Mopterin-bd_dom"/>
</dbReference>
<evidence type="ECO:0000259" key="2">
    <source>
        <dbReference type="Pfam" id="PF00174"/>
    </source>
</evidence>
<gene>
    <name evidence="3" type="ORF">GCM10023153_06500</name>
</gene>
<dbReference type="Proteomes" id="UP001500390">
    <property type="component" value="Unassembled WGS sequence"/>
</dbReference>
<feature type="transmembrane region" description="Helical" evidence="1">
    <location>
        <begin position="102"/>
        <end position="120"/>
    </location>
</feature>
<dbReference type="Gene3D" id="3.90.420.10">
    <property type="entry name" value="Oxidoreductase, molybdopterin-binding domain"/>
    <property type="match status" value="1"/>
</dbReference>
<feature type="transmembrane region" description="Helical" evidence="1">
    <location>
        <begin position="132"/>
        <end position="150"/>
    </location>
</feature>
<dbReference type="PANTHER" id="PTHR19372:SF7">
    <property type="entry name" value="SULFITE OXIDASE, MITOCHONDRIAL"/>
    <property type="match status" value="1"/>
</dbReference>
<keyword evidence="4" id="KW-1185">Reference proteome</keyword>
<dbReference type="EMBL" id="BAABFX010000010">
    <property type="protein sequence ID" value="GAA4389852.1"/>
    <property type="molecule type" value="Genomic_DNA"/>
</dbReference>
<comment type="caution">
    <text evidence="3">The sequence shown here is derived from an EMBL/GenBank/DDBJ whole genome shotgun (WGS) entry which is preliminary data.</text>
</comment>
<evidence type="ECO:0000313" key="3">
    <source>
        <dbReference type="EMBL" id="GAA4389852.1"/>
    </source>
</evidence>
<dbReference type="Gene3D" id="2.60.40.650">
    <property type="match status" value="1"/>
</dbReference>
<protein>
    <submittedName>
        <fullName evidence="3">Sulfite oxidase</fullName>
    </submittedName>
</protein>
<feature type="transmembrane region" description="Helical" evidence="1">
    <location>
        <begin position="181"/>
        <end position="199"/>
    </location>
</feature>
<keyword evidence="1" id="KW-0472">Membrane</keyword>
<proteinExistence type="predicted"/>
<name>A0ABP8JF33_9MICO</name>
<keyword evidence="1" id="KW-0812">Transmembrane</keyword>
<sequence length="525" mass="55233">MPQRQTRPDGRPRRLWYAEGTALAAAAAAGVGHLVAGLVSPESSPVLAVGSTVIDATPTPVKEWAVAQFGTADKPILIGSVAIGALLLAGGIGLVARTRRTLGLALLGTLAFTSVGAALLRPTSTAVDLIPGFATALFGVLAAGWFLGLLDQWGARDRDPAAGADAGATASGDGRSDRRRVLFAAAGLGAVAATGSTLGKALSRGASPSGVTLPAAAEALPTLPGGLESTVRGISAFRTPNAQFYRIDTALVIPRVSTDGWSLTIDGDVERPFTITYDELLAMPMVERDITLTCVSNEVGGPYIGAARWLGVRTKDLLERAGVRPGADQILSHSTEGMTISTPVQALTDDREALVAVGMNGEPLPNRHGFPARLVTPGLYGFVGATKWLTRMEATTYAAKRAYWTERDWATDAPILTQSRIDTPRGLDRRDAGQVMIGGVAWAQQRGIAQVEVRVDDGPWQVATLGPDAGIDYWRQWYLAWDAAPGRHSLSVRATDLTGELQPEGRTTPFPEGARGWHTIVVTID</sequence>
<feature type="domain" description="Oxidoreductase molybdopterin-binding" evidence="2">
    <location>
        <begin position="252"/>
        <end position="400"/>
    </location>
</feature>
<dbReference type="InterPro" id="IPR014756">
    <property type="entry name" value="Ig_E-set"/>
</dbReference>
<dbReference type="SUPFAM" id="SSF56524">
    <property type="entry name" value="Oxidoreductase molybdopterin-binding domain"/>
    <property type="match status" value="1"/>
</dbReference>
<reference evidence="4" key="1">
    <citation type="journal article" date="2019" name="Int. J. Syst. Evol. Microbiol.">
        <title>The Global Catalogue of Microorganisms (GCM) 10K type strain sequencing project: providing services to taxonomists for standard genome sequencing and annotation.</title>
        <authorList>
            <consortium name="The Broad Institute Genomics Platform"/>
            <consortium name="The Broad Institute Genome Sequencing Center for Infectious Disease"/>
            <person name="Wu L."/>
            <person name="Ma J."/>
        </authorList>
    </citation>
    <scope>NUCLEOTIDE SEQUENCE [LARGE SCALE GENOMIC DNA]</scope>
    <source>
        <strain evidence="4">JCM 17738</strain>
    </source>
</reference>
<dbReference type="Pfam" id="PF00174">
    <property type="entry name" value="Oxidored_molyb"/>
    <property type="match status" value="1"/>
</dbReference>
<feature type="transmembrane region" description="Helical" evidence="1">
    <location>
        <begin position="76"/>
        <end position="95"/>
    </location>
</feature>
<organism evidence="3 4">
    <name type="scientific">Ornithinibacter aureus</name>
    <dbReference type="NCBI Taxonomy" id="622664"/>
    <lineage>
        <taxon>Bacteria</taxon>
        <taxon>Bacillati</taxon>
        <taxon>Actinomycetota</taxon>
        <taxon>Actinomycetes</taxon>
        <taxon>Micrococcales</taxon>
        <taxon>Intrasporangiaceae</taxon>
        <taxon>Ornithinibacter</taxon>
    </lineage>
</organism>
<evidence type="ECO:0000313" key="4">
    <source>
        <dbReference type="Proteomes" id="UP001500390"/>
    </source>
</evidence>
<accession>A0ABP8JF33</accession>
<dbReference type="InterPro" id="IPR036374">
    <property type="entry name" value="OxRdtase_Mopterin-bd_sf"/>
</dbReference>
<keyword evidence="1" id="KW-1133">Transmembrane helix</keyword>
<feature type="transmembrane region" description="Helical" evidence="1">
    <location>
        <begin position="21"/>
        <end position="39"/>
    </location>
</feature>
<dbReference type="PANTHER" id="PTHR19372">
    <property type="entry name" value="SULFITE REDUCTASE"/>
    <property type="match status" value="1"/>
</dbReference>